<organism evidence="2 3">
    <name type="scientific">Pholiota conissans</name>
    <dbReference type="NCBI Taxonomy" id="109636"/>
    <lineage>
        <taxon>Eukaryota</taxon>
        <taxon>Fungi</taxon>
        <taxon>Dikarya</taxon>
        <taxon>Basidiomycota</taxon>
        <taxon>Agaricomycotina</taxon>
        <taxon>Agaricomycetes</taxon>
        <taxon>Agaricomycetidae</taxon>
        <taxon>Agaricales</taxon>
        <taxon>Agaricineae</taxon>
        <taxon>Strophariaceae</taxon>
        <taxon>Pholiota</taxon>
    </lineage>
</organism>
<accession>A0A9P5Z6B8</accession>
<keyword evidence="3" id="KW-1185">Reference proteome</keyword>
<name>A0A9P5Z6B8_9AGAR</name>
<feature type="region of interest" description="Disordered" evidence="1">
    <location>
        <begin position="1"/>
        <end position="47"/>
    </location>
</feature>
<gene>
    <name evidence="2" type="ORF">BDN70DRAFT_876111</name>
</gene>
<proteinExistence type="predicted"/>
<dbReference type="AlphaFoldDB" id="A0A9P5Z6B8"/>
<evidence type="ECO:0000313" key="2">
    <source>
        <dbReference type="EMBL" id="KAF9481631.1"/>
    </source>
</evidence>
<comment type="caution">
    <text evidence="2">The sequence shown here is derived from an EMBL/GenBank/DDBJ whole genome shotgun (WGS) entry which is preliminary data.</text>
</comment>
<dbReference type="Proteomes" id="UP000807469">
    <property type="component" value="Unassembled WGS sequence"/>
</dbReference>
<reference evidence="2" key="1">
    <citation type="submission" date="2020-11" db="EMBL/GenBank/DDBJ databases">
        <authorList>
            <consortium name="DOE Joint Genome Institute"/>
            <person name="Ahrendt S."/>
            <person name="Riley R."/>
            <person name="Andreopoulos W."/>
            <person name="Labutti K."/>
            <person name="Pangilinan J."/>
            <person name="Ruiz-Duenas F.J."/>
            <person name="Barrasa J.M."/>
            <person name="Sanchez-Garcia M."/>
            <person name="Camarero S."/>
            <person name="Miyauchi S."/>
            <person name="Serrano A."/>
            <person name="Linde D."/>
            <person name="Babiker R."/>
            <person name="Drula E."/>
            <person name="Ayuso-Fernandez I."/>
            <person name="Pacheco R."/>
            <person name="Padilla G."/>
            <person name="Ferreira P."/>
            <person name="Barriuso J."/>
            <person name="Kellner H."/>
            <person name="Castanera R."/>
            <person name="Alfaro M."/>
            <person name="Ramirez L."/>
            <person name="Pisabarro A.G."/>
            <person name="Kuo A."/>
            <person name="Tritt A."/>
            <person name="Lipzen A."/>
            <person name="He G."/>
            <person name="Yan M."/>
            <person name="Ng V."/>
            <person name="Cullen D."/>
            <person name="Martin F."/>
            <person name="Rosso M.-N."/>
            <person name="Henrissat B."/>
            <person name="Hibbett D."/>
            <person name="Martinez A.T."/>
            <person name="Grigoriev I.V."/>
        </authorList>
    </citation>
    <scope>NUCLEOTIDE SEQUENCE</scope>
    <source>
        <strain evidence="2">CIRM-BRFM 674</strain>
    </source>
</reference>
<dbReference type="OrthoDB" id="2560792at2759"/>
<dbReference type="EMBL" id="MU155176">
    <property type="protein sequence ID" value="KAF9481631.1"/>
    <property type="molecule type" value="Genomic_DNA"/>
</dbReference>
<sequence>MAQEGYRYGDSPKYPGAASGLPPSPTIFNPGRVFPKTDPAKASTSSLPRLETPIRRVGNPFLMINALDDLDRAFRNVITILEEENVTRQPNEYEDPLLLRFRNWRDALERIRRGDEASAQPTPDESAMDTHEGGMFTD</sequence>
<feature type="region of interest" description="Disordered" evidence="1">
    <location>
        <begin position="113"/>
        <end position="138"/>
    </location>
</feature>
<evidence type="ECO:0000256" key="1">
    <source>
        <dbReference type="SAM" id="MobiDB-lite"/>
    </source>
</evidence>
<protein>
    <submittedName>
        <fullName evidence="2">Uncharacterized protein</fullName>
    </submittedName>
</protein>
<evidence type="ECO:0000313" key="3">
    <source>
        <dbReference type="Proteomes" id="UP000807469"/>
    </source>
</evidence>